<keyword evidence="5" id="KW-0411">Iron-sulfur</keyword>
<keyword evidence="3" id="KW-0560">Oxidoreductase</keyword>
<evidence type="ECO:0000313" key="8">
    <source>
        <dbReference type="Proteomes" id="UP001594351"/>
    </source>
</evidence>
<evidence type="ECO:0000313" key="7">
    <source>
        <dbReference type="EMBL" id="MFC1853983.1"/>
    </source>
</evidence>
<evidence type="ECO:0000256" key="4">
    <source>
        <dbReference type="ARBA" id="ARBA00023004"/>
    </source>
</evidence>
<gene>
    <name evidence="7" type="ORF">ACFL27_27680</name>
</gene>
<name>A0ABV6Z6B1_UNCC1</name>
<keyword evidence="4" id="KW-0408">Iron</keyword>
<evidence type="ECO:0000256" key="2">
    <source>
        <dbReference type="ARBA" id="ARBA00022723"/>
    </source>
</evidence>
<evidence type="ECO:0000256" key="5">
    <source>
        <dbReference type="ARBA" id="ARBA00023014"/>
    </source>
</evidence>
<feature type="domain" description="Cysteine-rich" evidence="6">
    <location>
        <begin position="3"/>
        <end position="89"/>
    </location>
</feature>
<keyword evidence="2" id="KW-0479">Metal-binding</keyword>
<dbReference type="InterPro" id="IPR004017">
    <property type="entry name" value="Cys_rich_dom"/>
</dbReference>
<dbReference type="Pfam" id="PF02754">
    <property type="entry name" value="CCG"/>
    <property type="match status" value="2"/>
</dbReference>
<feature type="domain" description="Cysteine-rich" evidence="6">
    <location>
        <begin position="132"/>
        <end position="217"/>
    </location>
</feature>
<protein>
    <submittedName>
        <fullName evidence="7">(Fe-S)-binding protein</fullName>
    </submittedName>
</protein>
<organism evidence="7 8">
    <name type="scientific">candidate division CSSED10-310 bacterium</name>
    <dbReference type="NCBI Taxonomy" id="2855610"/>
    <lineage>
        <taxon>Bacteria</taxon>
        <taxon>Bacteria division CSSED10-310</taxon>
    </lineage>
</organism>
<comment type="caution">
    <text evidence="7">The sequence shown here is derived from an EMBL/GenBank/DDBJ whole genome shotgun (WGS) entry which is preliminary data.</text>
</comment>
<sequence>GEYLYFVGCTPYFDDFFVDIGVKSLETSRNSIKILNALGIVPAVLKNERCCGHDLLWTGDVEGFKRLAEHNLAEIEASGAKKVVFSCAEGYRTFKIDIPAHFGRTKFEVLHISELLARPNGLGKIQSVPKKVTFQDPCRLGRHCGIYDEPRKAMNLIPDLTLVEMPRSGQTAICCGTSAWLNCDTNSKRIQKSRLLSSKAVGADMLITSCPKCYIHFTCAMNDSNFGEENKIEVKDLTVLIGEAL</sequence>
<reference evidence="7 8" key="1">
    <citation type="submission" date="2024-09" db="EMBL/GenBank/DDBJ databases">
        <title>Laminarin stimulates single cell rates of sulfate reduction while oxygen inhibits transcriptomic activity in coastal marine sediment.</title>
        <authorList>
            <person name="Lindsay M."/>
            <person name="Orcutt B."/>
            <person name="Emerson D."/>
            <person name="Stepanauskas R."/>
            <person name="D'Angelo T."/>
        </authorList>
    </citation>
    <scope>NUCLEOTIDE SEQUENCE [LARGE SCALE GENOMIC DNA]</scope>
    <source>
        <strain evidence="7">SAG AM-311-K15</strain>
    </source>
</reference>
<dbReference type="PANTHER" id="PTHR43255">
    <property type="entry name" value="IRON-SULFUR-BINDING OXIDOREDUCTASE FADF-RELATED-RELATED"/>
    <property type="match status" value="1"/>
</dbReference>
<accession>A0ABV6Z6B1</accession>
<dbReference type="EMBL" id="JBHPBY010000669">
    <property type="protein sequence ID" value="MFC1853983.1"/>
    <property type="molecule type" value="Genomic_DNA"/>
</dbReference>
<evidence type="ECO:0000256" key="1">
    <source>
        <dbReference type="ARBA" id="ARBA00022485"/>
    </source>
</evidence>
<dbReference type="Proteomes" id="UP001594351">
    <property type="component" value="Unassembled WGS sequence"/>
</dbReference>
<dbReference type="PANTHER" id="PTHR43255:SF1">
    <property type="entry name" value="IRON-SULFUR-BINDING OXIDOREDUCTASE FADF-RELATED"/>
    <property type="match status" value="1"/>
</dbReference>
<proteinExistence type="predicted"/>
<dbReference type="InterPro" id="IPR051460">
    <property type="entry name" value="HdrC_iron-sulfur_subunit"/>
</dbReference>
<evidence type="ECO:0000259" key="6">
    <source>
        <dbReference type="Pfam" id="PF02754"/>
    </source>
</evidence>
<keyword evidence="1" id="KW-0004">4Fe-4S</keyword>
<keyword evidence="8" id="KW-1185">Reference proteome</keyword>
<feature type="non-terminal residue" evidence="7">
    <location>
        <position position="1"/>
    </location>
</feature>
<evidence type="ECO:0000256" key="3">
    <source>
        <dbReference type="ARBA" id="ARBA00023002"/>
    </source>
</evidence>